<name>A0ABQ3ARA8_9ACTN</name>
<organism evidence="8 9">
    <name type="scientific">Streptomyces xanthochromogenes</name>
    <dbReference type="NCBI Taxonomy" id="67384"/>
    <lineage>
        <taxon>Bacteria</taxon>
        <taxon>Bacillati</taxon>
        <taxon>Actinomycetota</taxon>
        <taxon>Actinomycetes</taxon>
        <taxon>Kitasatosporales</taxon>
        <taxon>Streptomycetaceae</taxon>
        <taxon>Streptomyces</taxon>
    </lineage>
</organism>
<evidence type="ECO:0000256" key="4">
    <source>
        <dbReference type="ARBA" id="ARBA00023125"/>
    </source>
</evidence>
<dbReference type="PROSITE" id="PS51755">
    <property type="entry name" value="OMPR_PHOB"/>
    <property type="match status" value="1"/>
</dbReference>
<dbReference type="PANTHER" id="PTHR35807">
    <property type="entry name" value="TRANSCRIPTIONAL REGULATOR REDD-RELATED"/>
    <property type="match status" value="1"/>
</dbReference>
<keyword evidence="9" id="KW-1185">Reference proteome</keyword>
<evidence type="ECO:0000256" key="5">
    <source>
        <dbReference type="ARBA" id="ARBA00023163"/>
    </source>
</evidence>
<dbReference type="InterPro" id="IPR001867">
    <property type="entry name" value="OmpR/PhoB-type_DNA-bd"/>
</dbReference>
<evidence type="ECO:0000256" key="3">
    <source>
        <dbReference type="ARBA" id="ARBA00023015"/>
    </source>
</evidence>
<dbReference type="EMBL" id="BMUU01000017">
    <property type="protein sequence ID" value="GGY64792.1"/>
    <property type="molecule type" value="Genomic_DNA"/>
</dbReference>
<evidence type="ECO:0000313" key="8">
    <source>
        <dbReference type="EMBL" id="GGY64792.1"/>
    </source>
</evidence>
<dbReference type="InterPro" id="IPR016032">
    <property type="entry name" value="Sig_transdc_resp-reg_C-effctor"/>
</dbReference>
<dbReference type="InterPro" id="IPR051677">
    <property type="entry name" value="AfsR-DnrI-RedD_regulator"/>
</dbReference>
<dbReference type="Gene3D" id="1.10.10.10">
    <property type="entry name" value="Winged helix-like DNA-binding domain superfamily/Winged helix DNA-binding domain"/>
    <property type="match status" value="1"/>
</dbReference>
<dbReference type="SUPFAM" id="SSF48452">
    <property type="entry name" value="TPR-like"/>
    <property type="match status" value="1"/>
</dbReference>
<sequence>MEVKVLGALEASVNGASIVPTADKPRQLLALLALSANQVLPASQLMEELWGEELPRSAMTTLQTYILRIRRSIDDALDTKAVRGPKEILATRNGGYLMDALPGSVDALEYERFAAAGRRAFERGEDDTAVRLLRQGLALWRGPALVDTCAGRLLEIEATRLEESRLGDLERRIEAELRLGLHADLTIELTTLIARYPLHEALHAQCMVALYRAGRPARALSAYAALRRNLATELGIDPSLRLQSLHCAILGGDPVLDQHDTTCRRVLDLFACRGTTGART</sequence>
<evidence type="ECO:0000259" key="7">
    <source>
        <dbReference type="PROSITE" id="PS51755"/>
    </source>
</evidence>
<dbReference type="SMART" id="SM01043">
    <property type="entry name" value="BTAD"/>
    <property type="match status" value="1"/>
</dbReference>
<dbReference type="GeneID" id="96294809"/>
<gene>
    <name evidence="8" type="ORF">GCM10010326_69440</name>
</gene>
<dbReference type="Pfam" id="PF00486">
    <property type="entry name" value="Trans_reg_C"/>
    <property type="match status" value="1"/>
</dbReference>
<dbReference type="SMART" id="SM00862">
    <property type="entry name" value="Trans_reg_C"/>
    <property type="match status" value="1"/>
</dbReference>
<evidence type="ECO:0000256" key="1">
    <source>
        <dbReference type="ARBA" id="ARBA00005820"/>
    </source>
</evidence>
<reference evidence="9" key="1">
    <citation type="journal article" date="2019" name="Int. J. Syst. Evol. Microbiol.">
        <title>The Global Catalogue of Microorganisms (GCM) 10K type strain sequencing project: providing services to taxonomists for standard genome sequencing and annotation.</title>
        <authorList>
            <consortium name="The Broad Institute Genomics Platform"/>
            <consortium name="The Broad Institute Genome Sequencing Center for Infectious Disease"/>
            <person name="Wu L."/>
            <person name="Ma J."/>
        </authorList>
    </citation>
    <scope>NUCLEOTIDE SEQUENCE [LARGE SCALE GENOMIC DNA]</scope>
    <source>
        <strain evidence="9">JCM 4594</strain>
    </source>
</reference>
<dbReference type="Pfam" id="PF03704">
    <property type="entry name" value="BTAD"/>
    <property type="match status" value="1"/>
</dbReference>
<dbReference type="InterPro" id="IPR011990">
    <property type="entry name" value="TPR-like_helical_dom_sf"/>
</dbReference>
<feature type="domain" description="OmpR/PhoB-type" evidence="7">
    <location>
        <begin position="1"/>
        <end position="100"/>
    </location>
</feature>
<dbReference type="Proteomes" id="UP000600946">
    <property type="component" value="Unassembled WGS sequence"/>
</dbReference>
<dbReference type="SUPFAM" id="SSF46894">
    <property type="entry name" value="C-terminal effector domain of the bipartite response regulators"/>
    <property type="match status" value="1"/>
</dbReference>
<dbReference type="Gene3D" id="1.25.40.10">
    <property type="entry name" value="Tetratricopeptide repeat domain"/>
    <property type="match status" value="1"/>
</dbReference>
<evidence type="ECO:0000313" key="9">
    <source>
        <dbReference type="Proteomes" id="UP000600946"/>
    </source>
</evidence>
<dbReference type="InterPro" id="IPR036388">
    <property type="entry name" value="WH-like_DNA-bd_sf"/>
</dbReference>
<keyword evidence="3" id="KW-0805">Transcription regulation</keyword>
<keyword evidence="5" id="KW-0804">Transcription</keyword>
<dbReference type="PANTHER" id="PTHR35807:SF1">
    <property type="entry name" value="TRANSCRIPTIONAL REGULATOR REDD"/>
    <property type="match status" value="1"/>
</dbReference>
<keyword evidence="2" id="KW-0902">Two-component regulatory system</keyword>
<evidence type="ECO:0000256" key="2">
    <source>
        <dbReference type="ARBA" id="ARBA00023012"/>
    </source>
</evidence>
<accession>A0ABQ3ARA8</accession>
<dbReference type="CDD" id="cd15831">
    <property type="entry name" value="BTAD"/>
    <property type="match status" value="1"/>
</dbReference>
<evidence type="ECO:0000256" key="6">
    <source>
        <dbReference type="PROSITE-ProRule" id="PRU01091"/>
    </source>
</evidence>
<protein>
    <recommendedName>
        <fullName evidence="7">OmpR/PhoB-type domain-containing protein</fullName>
    </recommendedName>
</protein>
<feature type="DNA-binding region" description="OmpR/PhoB-type" evidence="6">
    <location>
        <begin position="1"/>
        <end position="100"/>
    </location>
</feature>
<comment type="similarity">
    <text evidence="1">Belongs to the AfsR/DnrI/RedD regulatory family.</text>
</comment>
<dbReference type="RefSeq" id="WP_190029170.1">
    <property type="nucleotide sequence ID" value="NZ_BMUU01000017.1"/>
</dbReference>
<dbReference type="InterPro" id="IPR005158">
    <property type="entry name" value="BTAD"/>
</dbReference>
<comment type="caution">
    <text evidence="8">The sequence shown here is derived from an EMBL/GenBank/DDBJ whole genome shotgun (WGS) entry which is preliminary data.</text>
</comment>
<proteinExistence type="inferred from homology"/>
<keyword evidence="4 6" id="KW-0238">DNA-binding</keyword>